<proteinExistence type="predicted"/>
<dbReference type="Proteomes" id="UP000297288">
    <property type="component" value="Unassembled WGS sequence"/>
</dbReference>
<dbReference type="CDD" id="cd01949">
    <property type="entry name" value="GGDEF"/>
    <property type="match status" value="1"/>
</dbReference>
<dbReference type="SUPFAM" id="SSF63829">
    <property type="entry name" value="Calcium-dependent phosphotriesterase"/>
    <property type="match status" value="3"/>
</dbReference>
<dbReference type="FunFam" id="3.30.70.270:FF:000001">
    <property type="entry name" value="Diguanylate cyclase domain protein"/>
    <property type="match status" value="1"/>
</dbReference>
<dbReference type="InterPro" id="IPR011110">
    <property type="entry name" value="Reg_prop"/>
</dbReference>
<dbReference type="InterPro" id="IPR013783">
    <property type="entry name" value="Ig-like_fold"/>
</dbReference>
<name>A0A4Z0VSR8_9BACT</name>
<dbReference type="InterPro" id="IPR050469">
    <property type="entry name" value="Diguanylate_Cyclase"/>
</dbReference>
<gene>
    <name evidence="4" type="ORF">E4650_09335</name>
</gene>
<dbReference type="InterPro" id="IPR043128">
    <property type="entry name" value="Rev_trsase/Diguanyl_cyclase"/>
</dbReference>
<protein>
    <submittedName>
        <fullName evidence="4">GGDEF domain-containing protein</fullName>
    </submittedName>
</protein>
<dbReference type="GO" id="GO:0052621">
    <property type="term" value="F:diguanylate cyclase activity"/>
    <property type="evidence" value="ECO:0007669"/>
    <property type="project" value="TreeGrafter"/>
</dbReference>
<evidence type="ECO:0000313" key="4">
    <source>
        <dbReference type="EMBL" id="TGG86839.1"/>
    </source>
</evidence>
<dbReference type="SMART" id="SM00267">
    <property type="entry name" value="GGDEF"/>
    <property type="match status" value="1"/>
</dbReference>
<evidence type="ECO:0000313" key="5">
    <source>
        <dbReference type="Proteomes" id="UP000297288"/>
    </source>
</evidence>
<keyword evidence="2" id="KW-0812">Transmembrane</keyword>
<keyword evidence="1" id="KW-0175">Coiled coil</keyword>
<dbReference type="InterPro" id="IPR015943">
    <property type="entry name" value="WD40/YVTN_repeat-like_dom_sf"/>
</dbReference>
<dbReference type="SUPFAM" id="SSF55073">
    <property type="entry name" value="Nucleotide cyclase"/>
    <property type="match status" value="1"/>
</dbReference>
<sequence length="989" mass="113351">MREKSLKILLFILSFFTAINIFGSDLLIKEKASPLFDRIGREEGLLNLSVSNILQDRYGFLWFGTQGGLAKYDGKEIEIFRTDPFSENGLAHNLIQTMYYDSENHELWIGTYQGVSRYFIHEDRFVNYTVENTNLSNSVVVAIEKKENTLWFGTLNGLNKLNLINDEITAYMVPGEVVRDLHYDSKGRLLVGTYQGLYDFNEENDSFDKIEMDLPSPFVMVIKEFEKNILTLGLWDGGLFEYNLVTNQTKNITFEDNRVYALYKTNDETIWIGTWGGGLFALDKDGKEYHFPGEKESGDIPHPVVYSLFQDKTGIFWIGTNGNGIAKLNPRKSNYLFLSNNLHEDIKLPPGKVNSILKDSKGYLWVAVYNSGINRYDEETNKMIHYTSNGNSQNYIPNNSIVKIFETKSEELLLSTGNGIFKYDYKNNSFDRMNIFPTGTIIYAIEEADKGNLWIGTYSEGAFKYNVNTETLVQYKYVEHQVSELTDNLVFDILVDTKDRVWIGTNNGLNLLKPGAKEFNFFKEVKGDENQLAVDTVQALFEDSRGNIWIGTNGGGVAIYNENGTFMNLSEKEGLSSNFINGFVEGESGDIWISTNNGISIVNPGNFEITILTPGDGIGAWEFSSGRFQDDEGNLYFGSNKGVTKIPGSFKDRTLPKPEIYITNVELFQKPIEKDYSFFNGMERIFSHYENSLSFRYSALDYDSPEKIKYMHYLKGFDKTWINSGERDYITYSNLPFGNYEFLVYAKTMRGVISDTVSFKFKIEKPWYRTYLAYFMYIISFLLVIYGFFKVWEARLLNEKNSELADMNIQLETANKNLEDLSITDSLTGVYNRRYFDSLIDEYLNLSKRGNDNISLIMMDLDDFKEINDTYGHLAGDYILKDLAEAIKSSLKRSTDYVSRYGGDEFVILLYDTDEEGTKKIANMIKHSVSKLRIRKDFTNNNVEITVSIGIYSAVPEVDTKKDEIIKKADKALYSAKENGKNQIQVYKQ</sequence>
<reference evidence="4 5" key="1">
    <citation type="submission" date="2019-04" db="EMBL/GenBank/DDBJ databases">
        <title>Draft genome sequence data and analysis of a Fermenting Bacterium, Geotoga petraea strain HO-Geo1, isolated from heavy-oil petroleum reservoir in Russia.</title>
        <authorList>
            <person name="Grouzdev D.S."/>
            <person name="Semenova E.M."/>
            <person name="Sokolova D.S."/>
            <person name="Tourova T.P."/>
            <person name="Poltaraus A.B."/>
            <person name="Nazina T.N."/>
        </authorList>
    </citation>
    <scope>NUCLEOTIDE SEQUENCE [LARGE SCALE GENOMIC DNA]</scope>
    <source>
        <strain evidence="4 5">HO-Geo1</strain>
    </source>
</reference>
<dbReference type="Pfam" id="PF07494">
    <property type="entry name" value="Reg_prop"/>
    <property type="match status" value="7"/>
</dbReference>
<feature type="domain" description="GGDEF" evidence="3">
    <location>
        <begin position="852"/>
        <end position="989"/>
    </location>
</feature>
<dbReference type="PROSITE" id="PS50887">
    <property type="entry name" value="GGDEF"/>
    <property type="match status" value="1"/>
</dbReference>
<accession>A0A4Z0VSR8</accession>
<comment type="caution">
    <text evidence="4">The sequence shown here is derived from an EMBL/GenBank/DDBJ whole genome shotgun (WGS) entry which is preliminary data.</text>
</comment>
<dbReference type="OrthoDB" id="9813394at2"/>
<dbReference type="Pfam" id="PF00990">
    <property type="entry name" value="GGDEF"/>
    <property type="match status" value="1"/>
</dbReference>
<dbReference type="RefSeq" id="WP_135403164.1">
    <property type="nucleotide sequence ID" value="NZ_SRME01000007.1"/>
</dbReference>
<feature type="transmembrane region" description="Helical" evidence="2">
    <location>
        <begin position="771"/>
        <end position="789"/>
    </location>
</feature>
<dbReference type="InterPro" id="IPR011123">
    <property type="entry name" value="Y_Y_Y"/>
</dbReference>
<dbReference type="InterPro" id="IPR000160">
    <property type="entry name" value="GGDEF_dom"/>
</dbReference>
<dbReference type="Pfam" id="PF07495">
    <property type="entry name" value="Y_Y_Y"/>
    <property type="match status" value="1"/>
</dbReference>
<dbReference type="Gene3D" id="2.60.40.10">
    <property type="entry name" value="Immunoglobulins"/>
    <property type="match status" value="1"/>
</dbReference>
<dbReference type="PANTHER" id="PTHR45138:SF9">
    <property type="entry name" value="DIGUANYLATE CYCLASE DGCM-RELATED"/>
    <property type="match status" value="1"/>
</dbReference>
<dbReference type="EMBL" id="SRME01000007">
    <property type="protein sequence ID" value="TGG86839.1"/>
    <property type="molecule type" value="Genomic_DNA"/>
</dbReference>
<dbReference type="AlphaFoldDB" id="A0A4Z0VSR8"/>
<dbReference type="InterPro" id="IPR029787">
    <property type="entry name" value="Nucleotide_cyclase"/>
</dbReference>
<dbReference type="Gene3D" id="3.30.70.270">
    <property type="match status" value="1"/>
</dbReference>
<evidence type="ECO:0000256" key="2">
    <source>
        <dbReference type="SAM" id="Phobius"/>
    </source>
</evidence>
<evidence type="ECO:0000256" key="1">
    <source>
        <dbReference type="SAM" id="Coils"/>
    </source>
</evidence>
<dbReference type="Gene3D" id="2.130.10.10">
    <property type="entry name" value="YVTN repeat-like/Quinoprotein amine dehydrogenase"/>
    <property type="match status" value="2"/>
</dbReference>
<keyword evidence="2" id="KW-1133">Transmembrane helix</keyword>
<keyword evidence="2" id="KW-0472">Membrane</keyword>
<evidence type="ECO:0000259" key="3">
    <source>
        <dbReference type="PROSITE" id="PS50887"/>
    </source>
</evidence>
<feature type="coiled-coil region" evidence="1">
    <location>
        <begin position="797"/>
        <end position="824"/>
    </location>
</feature>
<dbReference type="PANTHER" id="PTHR45138">
    <property type="entry name" value="REGULATORY COMPONENTS OF SENSORY TRANSDUCTION SYSTEM"/>
    <property type="match status" value="1"/>
</dbReference>
<organism evidence="4 5">
    <name type="scientific">Geotoga petraea</name>
    <dbReference type="NCBI Taxonomy" id="28234"/>
    <lineage>
        <taxon>Bacteria</taxon>
        <taxon>Thermotogati</taxon>
        <taxon>Thermotogota</taxon>
        <taxon>Thermotogae</taxon>
        <taxon>Petrotogales</taxon>
        <taxon>Petrotogaceae</taxon>
        <taxon>Geotoga</taxon>
    </lineage>
</organism>
<dbReference type="NCBIfam" id="TIGR00254">
    <property type="entry name" value="GGDEF"/>
    <property type="match status" value="1"/>
</dbReference>